<protein>
    <submittedName>
        <fullName evidence="20">LOW QUALITY PROTEIN: DNA-binding protein SMUBP-2</fullName>
    </submittedName>
</protein>
<dbReference type="Pfam" id="PF13086">
    <property type="entry name" value="AAA_11"/>
    <property type="match status" value="1"/>
</dbReference>
<dbReference type="FunCoup" id="A0A1S3W5L3">
    <property type="interactions" value="1552"/>
</dbReference>
<keyword evidence="12" id="KW-0539">Nucleus</keyword>
<evidence type="ECO:0000256" key="6">
    <source>
        <dbReference type="ARBA" id="ARBA00022741"/>
    </source>
</evidence>
<evidence type="ECO:0000256" key="13">
    <source>
        <dbReference type="ARBA" id="ARBA00048432"/>
    </source>
</evidence>
<dbReference type="InterPro" id="IPR041677">
    <property type="entry name" value="DNA2/NAM7_AAA_11"/>
</dbReference>
<keyword evidence="11" id="KW-0067">ATP-binding</keyword>
<comment type="catalytic activity">
    <reaction evidence="13">
        <text>ATP + H2O = ADP + phosphate + H(+)</text>
        <dbReference type="Rhea" id="RHEA:13065"/>
        <dbReference type="ChEBI" id="CHEBI:15377"/>
        <dbReference type="ChEBI" id="CHEBI:15378"/>
        <dbReference type="ChEBI" id="CHEBI:30616"/>
        <dbReference type="ChEBI" id="CHEBI:43474"/>
        <dbReference type="ChEBI" id="CHEBI:456216"/>
        <dbReference type="EC" id="3.6.4.12"/>
    </reaction>
    <physiologicalReaction direction="left-to-right" evidence="13">
        <dbReference type="Rhea" id="RHEA:13066"/>
    </physiologicalReaction>
</comment>
<reference evidence="20" key="1">
    <citation type="submission" date="2025-08" db="UniProtKB">
        <authorList>
            <consortium name="RefSeq"/>
        </authorList>
    </citation>
    <scope>IDENTIFICATION</scope>
</reference>
<dbReference type="GO" id="GO:0030424">
    <property type="term" value="C:axon"/>
    <property type="evidence" value="ECO:0007669"/>
    <property type="project" value="UniProtKB-SubCell"/>
</dbReference>
<evidence type="ECO:0000256" key="9">
    <source>
        <dbReference type="ARBA" id="ARBA00022806"/>
    </source>
</evidence>
<dbReference type="InterPro" id="IPR047187">
    <property type="entry name" value="SF1_C_Upf1"/>
</dbReference>
<dbReference type="GO" id="GO:0003677">
    <property type="term" value="F:DNA binding"/>
    <property type="evidence" value="ECO:0007669"/>
    <property type="project" value="UniProtKB-KW"/>
</dbReference>
<dbReference type="SUPFAM" id="SSF118310">
    <property type="entry name" value="AN1-like Zinc finger"/>
    <property type="match status" value="1"/>
</dbReference>
<dbReference type="PANTHER" id="PTHR43788">
    <property type="entry name" value="DNA2/NAM7 HELICASE FAMILY MEMBER"/>
    <property type="match status" value="1"/>
</dbReference>
<evidence type="ECO:0000256" key="8">
    <source>
        <dbReference type="ARBA" id="ARBA00022801"/>
    </source>
</evidence>
<dbReference type="InParanoid" id="A0A1S3W5L3"/>
<dbReference type="CTD" id="3508"/>
<dbReference type="InterPro" id="IPR041679">
    <property type="entry name" value="DNA2/NAM7-like_C"/>
</dbReference>
<evidence type="ECO:0000256" key="11">
    <source>
        <dbReference type="ARBA" id="ARBA00022840"/>
    </source>
</evidence>
<keyword evidence="6" id="KW-0547">Nucleotide-binding</keyword>
<dbReference type="OrthoDB" id="6513042at2759"/>
<dbReference type="CDD" id="cd02641">
    <property type="entry name" value="R3H_Smubp-2_like"/>
    <property type="match status" value="1"/>
</dbReference>
<keyword evidence="19" id="KW-1185">Reference proteome</keyword>
<feature type="compositionally biased region" description="Basic and acidic residues" evidence="16">
    <location>
        <begin position="954"/>
        <end position="972"/>
    </location>
</feature>
<dbReference type="Gene3D" id="2.40.30.270">
    <property type="match status" value="1"/>
</dbReference>
<dbReference type="InterPro" id="IPR048761">
    <property type="entry name" value="SMUBP-2_HCS1_1B"/>
</dbReference>
<dbReference type="SMART" id="SM00154">
    <property type="entry name" value="ZnF_AN1"/>
    <property type="match status" value="1"/>
</dbReference>
<feature type="region of interest" description="Disordered" evidence="16">
    <location>
        <begin position="753"/>
        <end position="875"/>
    </location>
</feature>
<dbReference type="PROSITE" id="PS51061">
    <property type="entry name" value="R3H"/>
    <property type="match status" value="1"/>
</dbReference>
<evidence type="ECO:0000256" key="2">
    <source>
        <dbReference type="ARBA" id="ARBA00004496"/>
    </source>
</evidence>
<dbReference type="RefSeq" id="XP_016041773.2">
    <property type="nucleotide sequence ID" value="XM_016186287.2"/>
</dbReference>
<dbReference type="InterPro" id="IPR014001">
    <property type="entry name" value="Helicase_ATP-bd"/>
</dbReference>
<keyword evidence="7 14" id="KW-0863">Zinc-finger</keyword>
<evidence type="ECO:0000259" key="17">
    <source>
        <dbReference type="PROSITE" id="PS51039"/>
    </source>
</evidence>
<dbReference type="GO" id="GO:0008270">
    <property type="term" value="F:zinc ion binding"/>
    <property type="evidence" value="ECO:0007669"/>
    <property type="project" value="UniProtKB-KW"/>
</dbReference>
<feature type="compositionally biased region" description="Basic and acidic residues" evidence="16">
    <location>
        <begin position="674"/>
        <end position="683"/>
    </location>
</feature>
<evidence type="ECO:0000259" key="18">
    <source>
        <dbReference type="PROSITE" id="PS51061"/>
    </source>
</evidence>
<keyword evidence="15" id="KW-0175">Coiled coil</keyword>
<comment type="subcellular location">
    <subcellularLocation>
        <location evidence="2">Cytoplasm</location>
    </subcellularLocation>
    <subcellularLocation>
        <location evidence="1">Nucleus</location>
    </subcellularLocation>
</comment>
<dbReference type="Pfam" id="PF01428">
    <property type="entry name" value="zf-AN1"/>
    <property type="match status" value="1"/>
</dbReference>
<dbReference type="InterPro" id="IPR034072">
    <property type="entry name" value="R3H_Smubp-2"/>
</dbReference>
<dbReference type="InterPro" id="IPR035896">
    <property type="entry name" value="AN1-like_Znf"/>
</dbReference>
<dbReference type="InterPro" id="IPR001374">
    <property type="entry name" value="R3H_dom"/>
</dbReference>
<evidence type="ECO:0000313" key="19">
    <source>
        <dbReference type="Proteomes" id="UP001652624"/>
    </source>
</evidence>
<dbReference type="GO" id="GO:0005737">
    <property type="term" value="C:cytoplasm"/>
    <property type="evidence" value="ECO:0007669"/>
    <property type="project" value="UniProtKB-SubCell"/>
</dbReference>
<dbReference type="Gene3D" id="4.10.1110.10">
    <property type="entry name" value="AN1-like Zinc finger"/>
    <property type="match status" value="1"/>
</dbReference>
<dbReference type="GO" id="GO:0043139">
    <property type="term" value="F:5'-3' DNA helicase activity"/>
    <property type="evidence" value="ECO:0007669"/>
    <property type="project" value="TreeGrafter"/>
</dbReference>
<dbReference type="InterPro" id="IPR004483">
    <property type="entry name" value="SMUBP-2/Hcs1-like"/>
</dbReference>
<feature type="domain" description="R3H" evidence="18">
    <location>
        <begin position="708"/>
        <end position="771"/>
    </location>
</feature>
<dbReference type="InterPro" id="IPR027417">
    <property type="entry name" value="P-loop_NTPase"/>
</dbReference>
<name>A0A1S3W5L3_ERIEU</name>
<evidence type="ECO:0000256" key="4">
    <source>
        <dbReference type="ARBA" id="ARBA00022490"/>
    </source>
</evidence>
<dbReference type="SMART" id="SM00393">
    <property type="entry name" value="R3H"/>
    <property type="match status" value="1"/>
</dbReference>
<dbReference type="CDD" id="cd18044">
    <property type="entry name" value="DEXXQc_SMUBP2"/>
    <property type="match status" value="1"/>
</dbReference>
<accession>A0A1S3W5L3</accession>
<dbReference type="Pfam" id="PF01424">
    <property type="entry name" value="R3H"/>
    <property type="match status" value="1"/>
</dbReference>
<comment type="similarity">
    <text evidence="3">Belongs to the DNA2/NAM7 helicase family.</text>
</comment>
<feature type="region of interest" description="Disordered" evidence="16">
    <location>
        <begin position="646"/>
        <end position="711"/>
    </location>
</feature>
<proteinExistence type="inferred from homology"/>
<gene>
    <name evidence="20" type="primary">IGHMBP2</name>
</gene>
<keyword evidence="5" id="KW-0479">Metal-binding</keyword>
<dbReference type="eggNOG" id="KOG1803">
    <property type="taxonomic scope" value="Eukaryota"/>
</dbReference>
<evidence type="ECO:0000256" key="1">
    <source>
        <dbReference type="ARBA" id="ARBA00004123"/>
    </source>
</evidence>
<dbReference type="SUPFAM" id="SSF52540">
    <property type="entry name" value="P-loop containing nucleoside triphosphate hydrolases"/>
    <property type="match status" value="1"/>
</dbReference>
<dbReference type="GO" id="GO:1990904">
    <property type="term" value="C:ribonucleoprotein complex"/>
    <property type="evidence" value="ECO:0007669"/>
    <property type="project" value="UniProtKB-KW"/>
</dbReference>
<sequence length="987" mass="107140">MGSAAVERFVRRQLALLQLERDAELEERRSWQEGVSLKELQSRGVCLLKLQVSGQRTGLYGRRLVTLEPRRGVATPTLPSNSFTSGDIVGLYDSSGDSQLASGILTRISPTSVTVALDESQDAQLSLPEGSYRLLKLANDVTFRRLRKALSSLNKYHSGPACPLIEVLFQDSAPSPATEGGPLTFFNTGLDASQQEAVSFALAQKELAIIHGPPGTGKTTTVVEVIRQAVKQGLKVLCCAPSNVAVDNLAERLAGAGLRLLRLGHPARLLATAQQLSLDAALARGDAAGILADIRKDIDRLFSRKSQASGERTDFRAELRELRRELREREEAATLQSLAAADIILATNTGASPDGPLKLLPDGHFDMVVIDECAQALEASCWVPLLRARKCVLAGDHRQLPPTTVSLRAAQGGLALSLMERLADAVPESVRLLTVQYRMHRDIMLWASRALYGGRLLAHPSVAGRLLRDLPGVEDTEETGLALLLVDTAGCGLCELEEASELSRGNPGEVRLVSLHVQALVDAGVRAADIAVISPYNLQVDLLRQSLEPQHPELEIRSVDGFQGREKEAVLLSLVRSNRKGEVGFLAEDRRINVAVTRARRHVALVCDSRTVGSHPFLRTLVEHITAHGQVRTAFEYLDDLVPENYSHEGFQGPGPAAAKSQGTATSARKPPRQRREVARPEQKAAGGRPRGLESRTRPSLAPTEGGPQRADRFRELLVEFLADGRTRLDFPASLSAHERLRVHQLAEELGLRHESSGEGRDRFLTVSKRGPPRARLHTALGPRPPHAQPPAPLPPAPSPAPAQHPAPSPQAPSSPHTPHPQPRGQAPPDLKALHLERQQRAGGRARLDPGGPEHRRPAPKSKKKEAGGRPAAEQEDFDALVEAAVKADSTCALGPCVASVVTLGQLCHHCGRRFCLSHHLPEVHGCGERARAQARQKLSREGARGPGSGGRGRTLDPTRRAQLQRRLDQKLDVLTSQRSRRKEREK</sequence>
<evidence type="ECO:0000256" key="14">
    <source>
        <dbReference type="PROSITE-ProRule" id="PRU00449"/>
    </source>
</evidence>
<feature type="domain" description="AN1-type" evidence="17">
    <location>
        <begin position="886"/>
        <end position="935"/>
    </location>
</feature>
<dbReference type="GO" id="GO:0005524">
    <property type="term" value="F:ATP binding"/>
    <property type="evidence" value="ECO:0007669"/>
    <property type="project" value="UniProtKB-KW"/>
</dbReference>
<evidence type="ECO:0000313" key="20">
    <source>
        <dbReference type="RefSeq" id="XP_016041773.2"/>
    </source>
</evidence>
<dbReference type="InterPro" id="IPR000058">
    <property type="entry name" value="Znf_AN1"/>
</dbReference>
<dbReference type="SUPFAM" id="SSF82708">
    <property type="entry name" value="R3H domain"/>
    <property type="match status" value="1"/>
</dbReference>
<keyword evidence="10" id="KW-0862">Zinc</keyword>
<feature type="coiled-coil region" evidence="15">
    <location>
        <begin position="305"/>
        <end position="336"/>
    </location>
</feature>
<feature type="compositionally biased region" description="Pro residues" evidence="16">
    <location>
        <begin position="783"/>
        <end position="822"/>
    </location>
</feature>
<keyword evidence="20" id="KW-0238">DNA-binding</keyword>
<dbReference type="InterPro" id="IPR036867">
    <property type="entry name" value="R3H_dom_sf"/>
</dbReference>
<keyword evidence="9" id="KW-0347">Helicase</keyword>
<evidence type="ECO:0000256" key="7">
    <source>
        <dbReference type="ARBA" id="ARBA00022771"/>
    </source>
</evidence>
<dbReference type="Proteomes" id="UP001652624">
    <property type="component" value="Chromosome 17"/>
</dbReference>
<dbReference type="AlphaFoldDB" id="A0A1S3W5L3"/>
<dbReference type="PROSITE" id="PS51039">
    <property type="entry name" value="ZF_AN1"/>
    <property type="match status" value="1"/>
</dbReference>
<dbReference type="GO" id="GO:0005634">
    <property type="term" value="C:nucleus"/>
    <property type="evidence" value="ECO:0007669"/>
    <property type="project" value="UniProtKB-SubCell"/>
</dbReference>
<dbReference type="GeneID" id="103109691"/>
<dbReference type="SMART" id="SM00487">
    <property type="entry name" value="DEXDc"/>
    <property type="match status" value="1"/>
</dbReference>
<dbReference type="Gene3D" id="3.30.1370.50">
    <property type="entry name" value="R3H-like domain"/>
    <property type="match status" value="1"/>
</dbReference>
<dbReference type="InterPro" id="IPR003593">
    <property type="entry name" value="AAA+_ATPase"/>
</dbReference>
<keyword evidence="8" id="KW-0378">Hydrolase</keyword>
<feature type="region of interest" description="Disordered" evidence="16">
    <location>
        <begin position="935"/>
        <end position="987"/>
    </location>
</feature>
<dbReference type="SMART" id="SM00382">
    <property type="entry name" value="AAA"/>
    <property type="match status" value="1"/>
</dbReference>
<dbReference type="NCBIfam" id="TIGR00376">
    <property type="entry name" value="IGHMBP2 family helicase"/>
    <property type="match status" value="1"/>
</dbReference>
<dbReference type="Pfam" id="PF21138">
    <property type="entry name" value="SMUBP-2_HCS1_1B"/>
    <property type="match status" value="1"/>
</dbReference>
<evidence type="ECO:0000256" key="15">
    <source>
        <dbReference type="SAM" id="Coils"/>
    </source>
</evidence>
<dbReference type="GO" id="GO:0003724">
    <property type="term" value="F:RNA helicase activity"/>
    <property type="evidence" value="ECO:0007669"/>
    <property type="project" value="UniProtKB-EC"/>
</dbReference>
<dbReference type="GO" id="GO:0000049">
    <property type="term" value="F:tRNA binding"/>
    <property type="evidence" value="ECO:0007669"/>
    <property type="project" value="UniProtKB-KW"/>
</dbReference>
<dbReference type="Gene3D" id="3.40.50.300">
    <property type="entry name" value="P-loop containing nucleotide triphosphate hydrolases"/>
    <property type="match status" value="2"/>
</dbReference>
<dbReference type="InterPro" id="IPR050534">
    <property type="entry name" value="Coronavir_polyprotein_1ab"/>
</dbReference>
<dbReference type="CDD" id="cd18808">
    <property type="entry name" value="SF1_C_Upf1"/>
    <property type="match status" value="1"/>
</dbReference>
<feature type="compositionally biased region" description="Basic and acidic residues" evidence="16">
    <location>
        <begin position="753"/>
        <end position="764"/>
    </location>
</feature>
<dbReference type="Pfam" id="PF13087">
    <property type="entry name" value="AAA_12"/>
    <property type="match status" value="1"/>
</dbReference>
<evidence type="ECO:0000256" key="5">
    <source>
        <dbReference type="ARBA" id="ARBA00022723"/>
    </source>
</evidence>
<feature type="compositionally biased region" description="Basic and acidic residues" evidence="16">
    <location>
        <begin position="832"/>
        <end position="857"/>
    </location>
</feature>
<organism evidence="19 20">
    <name type="scientific">Erinaceus europaeus</name>
    <name type="common">Western European hedgehog</name>
    <dbReference type="NCBI Taxonomy" id="9365"/>
    <lineage>
        <taxon>Eukaryota</taxon>
        <taxon>Metazoa</taxon>
        <taxon>Chordata</taxon>
        <taxon>Craniata</taxon>
        <taxon>Vertebrata</taxon>
        <taxon>Euteleostomi</taxon>
        <taxon>Mammalia</taxon>
        <taxon>Eutheria</taxon>
        <taxon>Laurasiatheria</taxon>
        <taxon>Eulipotyphla</taxon>
        <taxon>Erinaceidae</taxon>
        <taxon>Erinaceinae</taxon>
        <taxon>Erinaceus</taxon>
    </lineage>
</organism>
<evidence type="ECO:0000256" key="12">
    <source>
        <dbReference type="ARBA" id="ARBA00023242"/>
    </source>
</evidence>
<evidence type="ECO:0000256" key="3">
    <source>
        <dbReference type="ARBA" id="ARBA00007913"/>
    </source>
</evidence>
<evidence type="ECO:0000256" key="16">
    <source>
        <dbReference type="SAM" id="MobiDB-lite"/>
    </source>
</evidence>
<dbReference type="PANTHER" id="PTHR43788:SF8">
    <property type="entry name" value="DNA-BINDING PROTEIN SMUBP-2"/>
    <property type="match status" value="1"/>
</dbReference>
<keyword evidence="4" id="KW-0963">Cytoplasm</keyword>
<dbReference type="GO" id="GO:0016787">
    <property type="term" value="F:hydrolase activity"/>
    <property type="evidence" value="ECO:0007669"/>
    <property type="project" value="UniProtKB-KW"/>
</dbReference>
<evidence type="ECO:0000256" key="10">
    <source>
        <dbReference type="ARBA" id="ARBA00022833"/>
    </source>
</evidence>